<dbReference type="Gene3D" id="3.40.50.880">
    <property type="match status" value="1"/>
</dbReference>
<reference evidence="3" key="1">
    <citation type="submission" date="2023-07" db="EMBL/GenBank/DDBJ databases">
        <title>Functional and genomic diversity of the sorghum phyllosphere microbiome.</title>
        <authorList>
            <person name="Shade A."/>
        </authorList>
    </citation>
    <scope>NUCLEOTIDE SEQUENCE [LARGE SCALE GENOMIC DNA]</scope>
    <source>
        <strain evidence="3">SORGH_AS_0422</strain>
    </source>
</reference>
<dbReference type="Pfam" id="PF06283">
    <property type="entry name" value="ThuA"/>
    <property type="match status" value="1"/>
</dbReference>
<proteinExistence type="predicted"/>
<dbReference type="Proteomes" id="UP001258315">
    <property type="component" value="Unassembled WGS sequence"/>
</dbReference>
<organism evidence="2 3">
    <name type="scientific">Mucilaginibacter terrae</name>
    <dbReference type="NCBI Taxonomy" id="1955052"/>
    <lineage>
        <taxon>Bacteria</taxon>
        <taxon>Pseudomonadati</taxon>
        <taxon>Bacteroidota</taxon>
        <taxon>Sphingobacteriia</taxon>
        <taxon>Sphingobacteriales</taxon>
        <taxon>Sphingobacteriaceae</taxon>
        <taxon>Mucilaginibacter</taxon>
    </lineage>
</organism>
<feature type="domain" description="ThuA-like" evidence="1">
    <location>
        <begin position="55"/>
        <end position="267"/>
    </location>
</feature>
<dbReference type="InterPro" id="IPR029010">
    <property type="entry name" value="ThuA-like"/>
</dbReference>
<evidence type="ECO:0000259" key="1">
    <source>
        <dbReference type="Pfam" id="PF06283"/>
    </source>
</evidence>
<evidence type="ECO:0000313" key="2">
    <source>
        <dbReference type="EMBL" id="MDT3404562.1"/>
    </source>
</evidence>
<keyword evidence="3" id="KW-1185">Reference proteome</keyword>
<sequence length="298" mass="34360">MFSEQAFATFAVNQTIPIMINYLSSAMRTALCCVMLLSALATNAQKKPLFNVIAFYTAKADLAHISYVHEANRWLPQMAKKYNFVYDSTSNWSNLNAQFLAKYQVVLFLDTRPEDPQQRLAFEQYMKNGGAWMGFHFAAFALNKSAVPQNWDWYHEEFLGSGGYGSNTWRPTSAILRVELPKHPAVKGLPKTFKASPNEWYRWQNDLRKNPDINILLAIDSTSFPLGTGPKASEIWHSGYYPVAWSNKKYKMIYVNMGHNDMDYEHKYDNTNKTLSYTFDNEEQNKFIINSLLYLGKN</sequence>
<comment type="caution">
    <text evidence="2">The sequence shown here is derived from an EMBL/GenBank/DDBJ whole genome shotgun (WGS) entry which is preliminary data.</text>
</comment>
<accession>A0ABU3GXS3</accession>
<evidence type="ECO:0000313" key="3">
    <source>
        <dbReference type="Proteomes" id="UP001258315"/>
    </source>
</evidence>
<name>A0ABU3GXS3_9SPHI</name>
<dbReference type="EMBL" id="JAVLVU010000001">
    <property type="protein sequence ID" value="MDT3404562.1"/>
    <property type="molecule type" value="Genomic_DNA"/>
</dbReference>
<dbReference type="InterPro" id="IPR029062">
    <property type="entry name" value="Class_I_gatase-like"/>
</dbReference>
<protein>
    <recommendedName>
        <fullName evidence="1">ThuA-like domain-containing protein</fullName>
    </recommendedName>
</protein>
<dbReference type="PANTHER" id="PTHR40469:SF2">
    <property type="entry name" value="GALACTOSE-BINDING DOMAIN-LIKE SUPERFAMILY PROTEIN"/>
    <property type="match status" value="1"/>
</dbReference>
<dbReference type="PANTHER" id="PTHR40469">
    <property type="entry name" value="SECRETED GLYCOSYL HYDROLASE"/>
    <property type="match status" value="1"/>
</dbReference>
<dbReference type="SUPFAM" id="SSF52317">
    <property type="entry name" value="Class I glutamine amidotransferase-like"/>
    <property type="match status" value="1"/>
</dbReference>
<gene>
    <name evidence="2" type="ORF">QE417_003634</name>
</gene>